<feature type="transmembrane region" description="Helical" evidence="12">
    <location>
        <begin position="251"/>
        <end position="274"/>
    </location>
</feature>
<dbReference type="InterPro" id="IPR027450">
    <property type="entry name" value="AlkB-like"/>
</dbReference>
<evidence type="ECO:0000256" key="11">
    <source>
        <dbReference type="SAM" id="MobiDB-lite"/>
    </source>
</evidence>
<dbReference type="Proteomes" id="UP000053815">
    <property type="component" value="Unassembled WGS sequence"/>
</dbReference>
<dbReference type="Gene3D" id="2.60.120.590">
    <property type="entry name" value="Alpha-ketoglutarate-dependent dioxygenase AlkB-like"/>
    <property type="match status" value="1"/>
</dbReference>
<feature type="transmembrane region" description="Helical" evidence="12">
    <location>
        <begin position="192"/>
        <end position="214"/>
    </location>
</feature>
<evidence type="ECO:0000256" key="1">
    <source>
        <dbReference type="ARBA" id="ARBA00004141"/>
    </source>
</evidence>
<feature type="domain" description="Yip1" evidence="13">
    <location>
        <begin position="106"/>
        <end position="266"/>
    </location>
</feature>
<comment type="cofactor">
    <cofactor evidence="10">
        <name>Fe(2+)</name>
        <dbReference type="ChEBI" id="CHEBI:29033"/>
    </cofactor>
    <text evidence="10">Binds 1 Fe(2+) ion per subunit.</text>
</comment>
<accession>A0A0C9LUR1</accession>
<feature type="binding site" evidence="10">
    <location>
        <position position="577"/>
    </location>
    <ligand>
        <name>Fe cation</name>
        <dbReference type="ChEBI" id="CHEBI:24875"/>
        <note>catalytic</note>
    </ligand>
</feature>
<gene>
    <name evidence="15" type="ORF">MAM1_0092c04936</name>
</gene>
<keyword evidence="9 12" id="KW-0472">Membrane</keyword>
<dbReference type="InterPro" id="IPR006977">
    <property type="entry name" value="Yip1_dom"/>
</dbReference>
<evidence type="ECO:0000256" key="9">
    <source>
        <dbReference type="ARBA" id="ARBA00023136"/>
    </source>
</evidence>
<dbReference type="Pfam" id="PF13532">
    <property type="entry name" value="2OG-FeII_Oxy_2"/>
    <property type="match status" value="1"/>
</dbReference>
<keyword evidence="4 10" id="KW-0479">Metal-binding</keyword>
<evidence type="ECO:0000256" key="10">
    <source>
        <dbReference type="PIRSR" id="PIRSR604574-2"/>
    </source>
</evidence>
<evidence type="ECO:0000256" key="5">
    <source>
        <dbReference type="ARBA" id="ARBA00022964"/>
    </source>
</evidence>
<dbReference type="GO" id="GO:0005634">
    <property type="term" value="C:nucleus"/>
    <property type="evidence" value="ECO:0007669"/>
    <property type="project" value="TreeGrafter"/>
</dbReference>
<dbReference type="GO" id="GO:0005737">
    <property type="term" value="C:cytoplasm"/>
    <property type="evidence" value="ECO:0007669"/>
    <property type="project" value="TreeGrafter"/>
</dbReference>
<feature type="transmembrane region" description="Helical" evidence="12">
    <location>
        <begin position="220"/>
        <end position="239"/>
    </location>
</feature>
<feature type="transmembrane region" description="Helical" evidence="12">
    <location>
        <begin position="158"/>
        <end position="180"/>
    </location>
</feature>
<keyword evidence="7" id="KW-0560">Oxidoreductase</keyword>
<evidence type="ECO:0000256" key="2">
    <source>
        <dbReference type="ARBA" id="ARBA00010596"/>
    </source>
</evidence>
<evidence type="ECO:0000256" key="8">
    <source>
        <dbReference type="ARBA" id="ARBA00023004"/>
    </source>
</evidence>
<evidence type="ECO:0000256" key="12">
    <source>
        <dbReference type="SAM" id="Phobius"/>
    </source>
</evidence>
<dbReference type="EMBL" id="DF836381">
    <property type="protein sequence ID" value="GAN05465.1"/>
    <property type="molecule type" value="Genomic_DNA"/>
</dbReference>
<evidence type="ECO:0000313" key="15">
    <source>
        <dbReference type="EMBL" id="GAN05465.1"/>
    </source>
</evidence>
<evidence type="ECO:0000259" key="13">
    <source>
        <dbReference type="Pfam" id="PF04893"/>
    </source>
</evidence>
<dbReference type="Pfam" id="PF04893">
    <property type="entry name" value="Yip1"/>
    <property type="match status" value="1"/>
</dbReference>
<comment type="subcellular location">
    <subcellularLocation>
        <location evidence="1">Membrane</location>
        <topology evidence="1">Multi-pass membrane protein</topology>
    </subcellularLocation>
</comment>
<dbReference type="PANTHER" id="PTHR16557">
    <property type="entry name" value="ALKYLATED DNA REPAIR PROTEIN ALKB-RELATED"/>
    <property type="match status" value="1"/>
</dbReference>
<dbReference type="OrthoDB" id="6614653at2759"/>
<feature type="transmembrane region" description="Helical" evidence="12">
    <location>
        <begin position="122"/>
        <end position="146"/>
    </location>
</feature>
<feature type="binding site" evidence="10">
    <location>
        <position position="633"/>
    </location>
    <ligand>
        <name>Fe cation</name>
        <dbReference type="ChEBI" id="CHEBI:24875"/>
        <note>catalytic</note>
    </ligand>
</feature>
<evidence type="ECO:0000313" key="16">
    <source>
        <dbReference type="Proteomes" id="UP000053815"/>
    </source>
</evidence>
<keyword evidence="5 15" id="KW-0223">Dioxygenase</keyword>
<evidence type="ECO:0000256" key="3">
    <source>
        <dbReference type="ARBA" id="ARBA00022692"/>
    </source>
</evidence>
<feature type="domain" description="Alpha-ketoglutarate-dependent dioxygenase AlkB-like" evidence="14">
    <location>
        <begin position="497"/>
        <end position="676"/>
    </location>
</feature>
<name>A0A0C9LUR1_9FUNG</name>
<keyword evidence="16" id="KW-1185">Reference proteome</keyword>
<sequence>MSNKYNVLVDMEDAAYSQPATIESDGLEFQDFSSQTKSSFNHAPPPAAAAATATSSNTGFFDSPQQQRSTINGKPIWSVEYYAQFFDVDTTQVIDRCVKSMYPVGDYAADTLQNQPDLYGPFWIATSVVFSVFVCSSLAGSLAAYIAGKPHVYDFTLLSFAVVVVYMYAFLCPALVWASTKYFGCQPSLLEIINYYGYGLTIWIPVSLLCIIPFDYARWAFVGVAFVVTAVFLVKNLYIVISRADAKTSRIILLAILLAHTIFALVLKMAFYSYDFRPDIWERQRKEAEAKKKTSTSYVNQAPFRYAERNFKSRVPPPDFSKVVDFEKTQDHSDIIVSVQLTDDLRRLSSVFGQCEAPCRDAYVLKNVPGLIVIPNAFTPAAQRGLIKQCLSVYPKPPNTSNLDTHYIIPDTGIWPLYEAQEKGSLKPMDPGYYVPKKVVVENTNSTYSDGDDEEEGGKEPPKMAPTACSDDFQPVIDDPKPDPLPAPGVPLLSPSELMRKMRWITLGYQYHWPTKTYHLDRRYPFPADVADLTKAVVTAVENIGHDGWINQYKGEDFNAEAGVINYYQYRDTLMGHVDRSEMNMEAPLVSLSLGQSCIYLIGGSTRDTVPVPLLLRSGDIVVMTGPCRKAFHGVPLIMENTLPDYLSNKNQYDDAPDWKLFGDFMSTSRINLNIRQVDCNILRWLLAVDKSKTNDIKCGEEIRFSWRSIPQAFINPWPSDVVVRAKEGRAPRISGQRKHSVSSEGLALYVLTCNHSMLRGLKQLVMGSSRGYAGKVVDPCGLISIRCSGSLICKVWRLVCLGSAASSFGLLKFQAGIIIIPQVCIGVSATMSRLVSDSNSR</sequence>
<feature type="region of interest" description="Disordered" evidence="11">
    <location>
        <begin position="444"/>
        <end position="470"/>
    </location>
</feature>
<reference evidence="15" key="1">
    <citation type="submission" date="2014-09" db="EMBL/GenBank/DDBJ databases">
        <title>Draft genome sequence of an oleaginous Mucoromycotina fungus Mucor ambiguus NBRC6742.</title>
        <authorList>
            <person name="Takeda I."/>
            <person name="Yamane N."/>
            <person name="Morita T."/>
            <person name="Tamano K."/>
            <person name="Machida M."/>
            <person name="Baker S."/>
            <person name="Koike H."/>
        </authorList>
    </citation>
    <scope>NUCLEOTIDE SEQUENCE</scope>
    <source>
        <strain evidence="15">NBRC 6742</strain>
    </source>
</reference>
<proteinExistence type="inferred from homology"/>
<evidence type="ECO:0000256" key="4">
    <source>
        <dbReference type="ARBA" id="ARBA00022723"/>
    </source>
</evidence>
<dbReference type="GO" id="GO:0016020">
    <property type="term" value="C:membrane"/>
    <property type="evidence" value="ECO:0007669"/>
    <property type="project" value="UniProtKB-SubCell"/>
</dbReference>
<dbReference type="AlphaFoldDB" id="A0A0C9LUR1"/>
<dbReference type="SUPFAM" id="SSF51197">
    <property type="entry name" value="Clavaminate synthase-like"/>
    <property type="match status" value="1"/>
</dbReference>
<protein>
    <submittedName>
        <fullName evidence="15">Alpha-ketoglutarate-dependent dioxygenase alkb-like</fullName>
    </submittedName>
</protein>
<feature type="binding site" evidence="10">
    <location>
        <position position="579"/>
    </location>
    <ligand>
        <name>Fe cation</name>
        <dbReference type="ChEBI" id="CHEBI:24875"/>
        <note>catalytic</note>
    </ligand>
</feature>
<dbReference type="InterPro" id="IPR004574">
    <property type="entry name" value="Alkb"/>
</dbReference>
<organism evidence="15">
    <name type="scientific">Mucor ambiguus</name>
    <dbReference type="NCBI Taxonomy" id="91626"/>
    <lineage>
        <taxon>Eukaryota</taxon>
        <taxon>Fungi</taxon>
        <taxon>Fungi incertae sedis</taxon>
        <taxon>Mucoromycota</taxon>
        <taxon>Mucoromycotina</taxon>
        <taxon>Mucoromycetes</taxon>
        <taxon>Mucorales</taxon>
        <taxon>Mucorineae</taxon>
        <taxon>Mucoraceae</taxon>
        <taxon>Mucor</taxon>
    </lineage>
</organism>
<comment type="similarity">
    <text evidence="2">Belongs to the YIP1 family.</text>
</comment>
<keyword evidence="3 12" id="KW-0812">Transmembrane</keyword>
<dbReference type="GO" id="GO:0051213">
    <property type="term" value="F:dioxygenase activity"/>
    <property type="evidence" value="ECO:0007669"/>
    <property type="project" value="UniProtKB-KW"/>
</dbReference>
<evidence type="ECO:0000259" key="14">
    <source>
        <dbReference type="Pfam" id="PF13532"/>
    </source>
</evidence>
<evidence type="ECO:0000256" key="6">
    <source>
        <dbReference type="ARBA" id="ARBA00022989"/>
    </source>
</evidence>
<dbReference type="InterPro" id="IPR037151">
    <property type="entry name" value="AlkB-like_sf"/>
</dbReference>
<keyword evidence="8 10" id="KW-0408">Iron</keyword>
<dbReference type="PANTHER" id="PTHR16557:SF2">
    <property type="entry name" value="NUCLEIC ACID DIOXYGENASE ALKBH1"/>
    <property type="match status" value="1"/>
</dbReference>
<keyword evidence="6 12" id="KW-1133">Transmembrane helix</keyword>
<evidence type="ECO:0000256" key="7">
    <source>
        <dbReference type="ARBA" id="ARBA00023002"/>
    </source>
</evidence>
<dbReference type="GO" id="GO:0046872">
    <property type="term" value="F:metal ion binding"/>
    <property type="evidence" value="ECO:0007669"/>
    <property type="project" value="UniProtKB-KW"/>
</dbReference>